<keyword evidence="1" id="KW-0472">Membrane</keyword>
<protein>
    <recommendedName>
        <fullName evidence="4">GAP family protein</fullName>
    </recommendedName>
</protein>
<organism evidence="2 3">
    <name type="scientific">Leucobacter massiliensis</name>
    <dbReference type="NCBI Taxonomy" id="1686285"/>
    <lineage>
        <taxon>Bacteria</taxon>
        <taxon>Bacillati</taxon>
        <taxon>Actinomycetota</taxon>
        <taxon>Actinomycetes</taxon>
        <taxon>Micrococcales</taxon>
        <taxon>Microbacteriaceae</taxon>
        <taxon>Leucobacter</taxon>
    </lineage>
</organism>
<dbReference type="Proteomes" id="UP000238650">
    <property type="component" value="Unassembled WGS sequence"/>
</dbReference>
<keyword evidence="1" id="KW-1133">Transmembrane helix</keyword>
<accession>A0A2S9QPI9</accession>
<dbReference type="Pfam" id="PF11139">
    <property type="entry name" value="SfLAP"/>
    <property type="match status" value="1"/>
</dbReference>
<sequence length="253" mass="26617">MDLLNGLPLPLALAILALVDGLSIGTLLIPLFLLIAPGRTRVTRILLYLGTITVFYLAVGVLFMLGLVNVIDAGSAFLTSAAGQTVQFVAGAAMLAGGIWIGVADARRSKRAKAGEPEALRHRGRLLRWRDRLLAPGTSPGTVMAVAVAAGITELATMLPYLLGMTMLASSELGSAARFAMLAGYCLVMIAPVLLLLAARLLTGRLIEGPLQRFAAWMQRTGAENTSWIFGVVGFLLLRSAAAQLGIELPLIG</sequence>
<evidence type="ECO:0000256" key="1">
    <source>
        <dbReference type="SAM" id="Phobius"/>
    </source>
</evidence>
<proteinExistence type="predicted"/>
<keyword evidence="1" id="KW-0812">Transmembrane</keyword>
<feature type="transmembrane region" description="Helical" evidence="1">
    <location>
        <begin position="45"/>
        <end position="65"/>
    </location>
</feature>
<dbReference type="OrthoDB" id="7062264at2"/>
<name>A0A2S9QPI9_9MICO</name>
<feature type="transmembrane region" description="Helical" evidence="1">
    <location>
        <begin position="12"/>
        <end position="33"/>
    </location>
</feature>
<evidence type="ECO:0008006" key="4">
    <source>
        <dbReference type="Google" id="ProtNLM"/>
    </source>
</evidence>
<evidence type="ECO:0000313" key="2">
    <source>
        <dbReference type="EMBL" id="PRI11511.1"/>
    </source>
</evidence>
<dbReference type="RefSeq" id="WP_105805050.1">
    <property type="nucleotide sequence ID" value="NZ_MWZD01000016.1"/>
</dbReference>
<evidence type="ECO:0000313" key="3">
    <source>
        <dbReference type="Proteomes" id="UP000238650"/>
    </source>
</evidence>
<keyword evidence="3" id="KW-1185">Reference proteome</keyword>
<dbReference type="EMBL" id="MWZD01000016">
    <property type="protein sequence ID" value="PRI11511.1"/>
    <property type="molecule type" value="Genomic_DNA"/>
</dbReference>
<comment type="caution">
    <text evidence="2">The sequence shown here is derived from an EMBL/GenBank/DDBJ whole genome shotgun (WGS) entry which is preliminary data.</text>
</comment>
<gene>
    <name evidence="2" type="ORF">B4915_06705</name>
</gene>
<feature type="transmembrane region" description="Helical" evidence="1">
    <location>
        <begin position="228"/>
        <end position="247"/>
    </location>
</feature>
<feature type="transmembrane region" description="Helical" evidence="1">
    <location>
        <begin position="133"/>
        <end position="159"/>
    </location>
</feature>
<dbReference type="InterPro" id="IPR021315">
    <property type="entry name" value="Gap/Sap"/>
</dbReference>
<feature type="transmembrane region" description="Helical" evidence="1">
    <location>
        <begin position="179"/>
        <end position="203"/>
    </location>
</feature>
<dbReference type="AlphaFoldDB" id="A0A2S9QPI9"/>
<feature type="transmembrane region" description="Helical" evidence="1">
    <location>
        <begin position="85"/>
        <end position="103"/>
    </location>
</feature>
<reference evidence="2 3" key="1">
    <citation type="journal article" date="2017" name="New Microbes New Infect">
        <title>Genome sequence of 'Leucobacter massiliensis' sp. nov. isolated from human pharynx after travel to the 2014 Hajj.</title>
        <authorList>
            <person name="Leangapichart T."/>
            <person name="Gautret P."/>
            <person name="Nguyen T.T."/>
            <person name="Armstrong N."/>
            <person name="Rolain J.M."/>
        </authorList>
    </citation>
    <scope>NUCLEOTIDE SEQUENCE [LARGE SCALE GENOMIC DNA]</scope>
    <source>
        <strain evidence="2 3">122RC15</strain>
    </source>
</reference>